<evidence type="ECO:0000313" key="1">
    <source>
        <dbReference type="EMBL" id="KAI5676807.1"/>
    </source>
</evidence>
<gene>
    <name evidence="1" type="ORF">M9H77_07757</name>
</gene>
<proteinExistence type="predicted"/>
<reference evidence="2" key="1">
    <citation type="journal article" date="2023" name="Nat. Plants">
        <title>Single-cell RNA sequencing provides a high-resolution roadmap for understanding the multicellular compartmentation of specialized metabolism.</title>
        <authorList>
            <person name="Sun S."/>
            <person name="Shen X."/>
            <person name="Li Y."/>
            <person name="Li Y."/>
            <person name="Wang S."/>
            <person name="Li R."/>
            <person name="Zhang H."/>
            <person name="Shen G."/>
            <person name="Guo B."/>
            <person name="Wei J."/>
            <person name="Xu J."/>
            <person name="St-Pierre B."/>
            <person name="Chen S."/>
            <person name="Sun C."/>
        </authorList>
    </citation>
    <scope>NUCLEOTIDE SEQUENCE [LARGE SCALE GENOMIC DNA]</scope>
</reference>
<comment type="caution">
    <text evidence="1">The sequence shown here is derived from an EMBL/GenBank/DDBJ whole genome shotgun (WGS) entry which is preliminary data.</text>
</comment>
<dbReference type="Proteomes" id="UP001060085">
    <property type="component" value="Linkage Group LG02"/>
</dbReference>
<organism evidence="1 2">
    <name type="scientific">Catharanthus roseus</name>
    <name type="common">Madagascar periwinkle</name>
    <name type="synonym">Vinca rosea</name>
    <dbReference type="NCBI Taxonomy" id="4058"/>
    <lineage>
        <taxon>Eukaryota</taxon>
        <taxon>Viridiplantae</taxon>
        <taxon>Streptophyta</taxon>
        <taxon>Embryophyta</taxon>
        <taxon>Tracheophyta</taxon>
        <taxon>Spermatophyta</taxon>
        <taxon>Magnoliopsida</taxon>
        <taxon>eudicotyledons</taxon>
        <taxon>Gunneridae</taxon>
        <taxon>Pentapetalae</taxon>
        <taxon>asterids</taxon>
        <taxon>lamiids</taxon>
        <taxon>Gentianales</taxon>
        <taxon>Apocynaceae</taxon>
        <taxon>Rauvolfioideae</taxon>
        <taxon>Vinceae</taxon>
        <taxon>Catharanthinae</taxon>
        <taxon>Catharanthus</taxon>
    </lineage>
</organism>
<keyword evidence="2" id="KW-1185">Reference proteome</keyword>
<protein>
    <submittedName>
        <fullName evidence="1">Uncharacterized protein</fullName>
    </submittedName>
</protein>
<accession>A0ACC0BVU2</accession>
<evidence type="ECO:0000313" key="2">
    <source>
        <dbReference type="Proteomes" id="UP001060085"/>
    </source>
</evidence>
<sequence length="194" mass="22055">MEKEHEAILEELSISLSLNPSLMCCDVSLVELELFLESYLSHVKIYGGLFLVVSYVSTCFSSYAVLKSHCCIVSIAVGFGFNGGLSDKCLGKFVENVGYGSSFLDTLMEHHNDFVFLNQLMSFELLLKDIENQMGTNLELFKLNPLVFEKSSLGKEAFEQVCKDFVVGHLYYHKPFKEWFLKLFMSFVSFLKNS</sequence>
<dbReference type="EMBL" id="CM044702">
    <property type="protein sequence ID" value="KAI5676807.1"/>
    <property type="molecule type" value="Genomic_DNA"/>
</dbReference>
<name>A0ACC0BVU2_CATRO</name>